<keyword evidence="3" id="KW-1185">Reference proteome</keyword>
<sequence>MIHVLDEILVNAEHLPAVLTLLQERNLGDSSARGLALLNRWVSPPVAIPGESNTLWLLWQLPDVFAYYGMRAAAGLEVIEFWSAVDQLAHRRRRHVLTDAEQPLPEPLECRDAV</sequence>
<dbReference type="OrthoDB" id="8965277at2"/>
<dbReference type="EMBL" id="LXJZ01000179">
    <property type="protein sequence ID" value="OAJ57393.1"/>
    <property type="molecule type" value="Genomic_DNA"/>
</dbReference>
<proteinExistence type="predicted"/>
<dbReference type="AlphaFoldDB" id="A0A1A9N571"/>
<protein>
    <submittedName>
        <fullName evidence="2">Uncharacterized protein</fullName>
    </submittedName>
</protein>
<comment type="caution">
    <text evidence="2">The sequence shown here is derived from an EMBL/GenBank/DDBJ whole genome shotgun (WGS) entry which is preliminary data.</text>
</comment>
<reference evidence="3 4" key="1">
    <citation type="submission" date="2016-04" db="EMBL/GenBank/DDBJ databases">
        <title>Reclassification of Paraburkholderia panaciterrae (Farh et al. 2015) Dobritsa &amp; Samadpour 2016 as a later homotypic synonym of Paraburkholderia ginsengiterrae (Farh et al. 2015) Dobritsa &amp; Samadpour 2016.</title>
        <authorList>
            <person name="Dobritsa A.P."/>
            <person name="Kutumbaka K."/>
            <person name="Samadpour M."/>
        </authorList>
    </citation>
    <scope>NUCLEOTIDE SEQUENCE [LARGE SCALE GENOMIC DNA]</scope>
    <source>
        <strain evidence="2 4">DCY85</strain>
        <strain evidence="1 3">DCY85-1</strain>
    </source>
</reference>
<dbReference type="Proteomes" id="UP000078116">
    <property type="component" value="Unassembled WGS sequence"/>
</dbReference>
<evidence type="ECO:0000313" key="3">
    <source>
        <dbReference type="Proteomes" id="UP000077961"/>
    </source>
</evidence>
<dbReference type="EMBL" id="LXKA01000298">
    <property type="protein sequence ID" value="OAJ58993.1"/>
    <property type="molecule type" value="Genomic_DNA"/>
</dbReference>
<evidence type="ECO:0000313" key="1">
    <source>
        <dbReference type="EMBL" id="OAJ57393.1"/>
    </source>
</evidence>
<organism evidence="2 4">
    <name type="scientific">Paraburkholderia ginsengiterrae</name>
    <dbReference type="NCBI Taxonomy" id="1462993"/>
    <lineage>
        <taxon>Bacteria</taxon>
        <taxon>Pseudomonadati</taxon>
        <taxon>Pseudomonadota</taxon>
        <taxon>Betaproteobacteria</taxon>
        <taxon>Burkholderiales</taxon>
        <taxon>Burkholderiaceae</taxon>
        <taxon>Paraburkholderia</taxon>
    </lineage>
</organism>
<dbReference type="Proteomes" id="UP000077961">
    <property type="component" value="Unassembled WGS sequence"/>
</dbReference>
<evidence type="ECO:0000313" key="4">
    <source>
        <dbReference type="Proteomes" id="UP000078116"/>
    </source>
</evidence>
<dbReference type="STRING" id="1462993.A6V36_31740"/>
<name>A0A1A9N571_9BURK</name>
<evidence type="ECO:0000313" key="2">
    <source>
        <dbReference type="EMBL" id="OAJ58993.1"/>
    </source>
</evidence>
<gene>
    <name evidence="1" type="ORF">A6V36_31740</name>
    <name evidence="2" type="ORF">A6V37_28340</name>
</gene>
<dbReference type="RefSeq" id="WP_064269198.1">
    <property type="nucleotide sequence ID" value="NZ_LXJZ01000179.1"/>
</dbReference>
<accession>A0A1A9N571</accession>